<dbReference type="EMBL" id="FZPA01000013">
    <property type="protein sequence ID" value="SNT13899.1"/>
    <property type="molecule type" value="Genomic_DNA"/>
</dbReference>
<sequence>MNRWSMPAATASMPEGIIMIAAKRERLSFLDRYLTLWIFLAMALGVLLGSLFKDLPAAIDAMSIGTTNIPIAIGLILMMYPPLARVRYDELPRVFEDKRVLAISLIQNWIIGPVLMFALAVVFLADKPEYMTGLILIGLARCIAMVIVWNQLAKGDNQYVAALVAFNSIFQILFFSVYAWFFLTVLPPLFGLEGSVIDVSFWTIAEAVLIYLGIPFMAGYLTRKWLASAKGNDWYETHFLPRIAPITLVALLFTIVAMFSLKGGEIVTIPGDVIRIAIPLTIYFVVQFLISFWMGKLIEADYPRTTAVAFTAAGNNFELAIAVAIAAFGLASPVAFAAVIGPLVEVPVLILLVSVAFRLGRRWFPASVPSQV</sequence>
<keyword evidence="6" id="KW-0059">Arsenical resistance</keyword>
<dbReference type="InterPro" id="IPR038770">
    <property type="entry name" value="Na+/solute_symporter_sf"/>
</dbReference>
<evidence type="ECO:0000256" key="2">
    <source>
        <dbReference type="ARBA" id="ARBA00010110"/>
    </source>
</evidence>
<proteinExistence type="inferred from homology"/>
<reference evidence="11 12" key="1">
    <citation type="submission" date="2017-06" db="EMBL/GenBank/DDBJ databases">
        <authorList>
            <person name="Kim H.J."/>
            <person name="Triplett B.A."/>
        </authorList>
    </citation>
    <scope>NUCLEOTIDE SEQUENCE [LARGE SCALE GENOMIC DNA]</scope>
    <source>
        <strain evidence="11 12">DS15</strain>
    </source>
</reference>
<evidence type="ECO:0000256" key="9">
    <source>
        <dbReference type="PIRNR" id="PIRNR005508"/>
    </source>
</evidence>
<evidence type="ECO:0000256" key="3">
    <source>
        <dbReference type="ARBA" id="ARBA00022448"/>
    </source>
</evidence>
<organism evidence="11 12">
    <name type="scientific">Sphingopyxis indica</name>
    <dbReference type="NCBI Taxonomy" id="436663"/>
    <lineage>
        <taxon>Bacteria</taxon>
        <taxon>Pseudomonadati</taxon>
        <taxon>Pseudomonadota</taxon>
        <taxon>Alphaproteobacteria</taxon>
        <taxon>Sphingomonadales</taxon>
        <taxon>Sphingomonadaceae</taxon>
        <taxon>Sphingopyxis</taxon>
    </lineage>
</organism>
<keyword evidence="3 9" id="KW-0813">Transport</keyword>
<evidence type="ECO:0000256" key="7">
    <source>
        <dbReference type="ARBA" id="ARBA00022989"/>
    </source>
</evidence>
<keyword evidence="5 9" id="KW-0812">Transmembrane</keyword>
<dbReference type="InterPro" id="IPR002657">
    <property type="entry name" value="BilAc:Na_symport/Acr3"/>
</dbReference>
<feature type="transmembrane region" description="Helical" evidence="10">
    <location>
        <begin position="201"/>
        <end position="222"/>
    </location>
</feature>
<protein>
    <submittedName>
        <fullName evidence="11">Arsenite transporter, ACR3 family</fullName>
    </submittedName>
</protein>
<evidence type="ECO:0000256" key="6">
    <source>
        <dbReference type="ARBA" id="ARBA00022849"/>
    </source>
</evidence>
<dbReference type="GO" id="GO:0015297">
    <property type="term" value="F:antiporter activity"/>
    <property type="evidence" value="ECO:0007669"/>
    <property type="project" value="UniProtKB-UniRule"/>
</dbReference>
<feature type="transmembrane region" description="Helical" evidence="10">
    <location>
        <begin position="159"/>
        <end position="181"/>
    </location>
</feature>
<feature type="transmembrane region" description="Helical" evidence="10">
    <location>
        <begin position="130"/>
        <end position="152"/>
    </location>
</feature>
<dbReference type="PANTHER" id="PTHR43057:SF1">
    <property type="entry name" value="ARSENICAL-RESISTANCE PROTEIN 3"/>
    <property type="match status" value="1"/>
</dbReference>
<dbReference type="GO" id="GO:0005886">
    <property type="term" value="C:plasma membrane"/>
    <property type="evidence" value="ECO:0007669"/>
    <property type="project" value="UniProtKB-SubCell"/>
</dbReference>
<dbReference type="AlphaFoldDB" id="A0A239K8F6"/>
<dbReference type="InterPro" id="IPR004706">
    <property type="entry name" value="Arsenical-R_Acr3"/>
</dbReference>
<dbReference type="FunFam" id="1.20.1530.20:FF:000009">
    <property type="entry name" value="Arsenite transporter, ACR3 family"/>
    <property type="match status" value="1"/>
</dbReference>
<accession>A0A239K8F6</accession>
<dbReference type="Pfam" id="PF01758">
    <property type="entry name" value="SBF"/>
    <property type="match status" value="1"/>
</dbReference>
<evidence type="ECO:0000256" key="4">
    <source>
        <dbReference type="ARBA" id="ARBA00022475"/>
    </source>
</evidence>
<keyword evidence="4 9" id="KW-1003">Cell membrane</keyword>
<gene>
    <name evidence="11" type="ORF">SAMN06295955_1135</name>
</gene>
<evidence type="ECO:0000256" key="8">
    <source>
        <dbReference type="ARBA" id="ARBA00023136"/>
    </source>
</evidence>
<feature type="transmembrane region" description="Helical" evidence="10">
    <location>
        <begin position="243"/>
        <end position="261"/>
    </location>
</feature>
<comment type="subcellular location">
    <subcellularLocation>
        <location evidence="1 9">Cell membrane</location>
        <topology evidence="1 9">Multi-pass membrane protein</topology>
    </subcellularLocation>
</comment>
<feature type="transmembrane region" description="Helical" evidence="10">
    <location>
        <begin position="334"/>
        <end position="357"/>
    </location>
</feature>
<dbReference type="PANTHER" id="PTHR43057">
    <property type="entry name" value="ARSENITE EFFLUX TRANSPORTER"/>
    <property type="match status" value="1"/>
</dbReference>
<dbReference type="PIRSF" id="PIRSF005508">
    <property type="entry name" value="Acr3"/>
    <property type="match status" value="1"/>
</dbReference>
<evidence type="ECO:0000256" key="5">
    <source>
        <dbReference type="ARBA" id="ARBA00022692"/>
    </source>
</evidence>
<feature type="transmembrane region" description="Helical" evidence="10">
    <location>
        <begin position="33"/>
        <end position="52"/>
    </location>
</feature>
<dbReference type="Proteomes" id="UP000198339">
    <property type="component" value="Unassembled WGS sequence"/>
</dbReference>
<comment type="similarity">
    <text evidence="2 9">Belongs to the arsenical resistance-3 (ACR3) (TC 2.A.59) family.</text>
</comment>
<evidence type="ECO:0000256" key="1">
    <source>
        <dbReference type="ARBA" id="ARBA00004651"/>
    </source>
</evidence>
<dbReference type="GO" id="GO:0046685">
    <property type="term" value="P:response to arsenic-containing substance"/>
    <property type="evidence" value="ECO:0007669"/>
    <property type="project" value="UniProtKB-KW"/>
</dbReference>
<feature type="transmembrane region" description="Helical" evidence="10">
    <location>
        <begin position="273"/>
        <end position="295"/>
    </location>
</feature>
<name>A0A239K8F6_9SPHN</name>
<feature type="transmembrane region" description="Helical" evidence="10">
    <location>
        <begin position="100"/>
        <end position="124"/>
    </location>
</feature>
<keyword evidence="7 9" id="KW-1133">Transmembrane helix</keyword>
<feature type="transmembrane region" description="Helical" evidence="10">
    <location>
        <begin position="58"/>
        <end position="80"/>
    </location>
</feature>
<dbReference type="Gene3D" id="1.20.1530.20">
    <property type="match status" value="1"/>
</dbReference>
<evidence type="ECO:0000313" key="11">
    <source>
        <dbReference type="EMBL" id="SNT13899.1"/>
    </source>
</evidence>
<dbReference type="GO" id="GO:0015105">
    <property type="term" value="F:arsenite transmembrane transporter activity"/>
    <property type="evidence" value="ECO:0007669"/>
    <property type="project" value="TreeGrafter"/>
</dbReference>
<evidence type="ECO:0000256" key="10">
    <source>
        <dbReference type="SAM" id="Phobius"/>
    </source>
</evidence>
<dbReference type="GO" id="GO:0015104">
    <property type="term" value="F:antimonite transmembrane transporter activity"/>
    <property type="evidence" value="ECO:0007669"/>
    <property type="project" value="TreeGrafter"/>
</dbReference>
<feature type="transmembrane region" description="Helical" evidence="10">
    <location>
        <begin position="307"/>
        <end position="328"/>
    </location>
</feature>
<evidence type="ECO:0000313" key="12">
    <source>
        <dbReference type="Proteomes" id="UP000198339"/>
    </source>
</evidence>
<keyword evidence="12" id="KW-1185">Reference proteome</keyword>
<keyword evidence="8 9" id="KW-0472">Membrane</keyword>
<dbReference type="NCBIfam" id="TIGR00832">
    <property type="entry name" value="acr3"/>
    <property type="match status" value="1"/>
</dbReference>